<gene>
    <name evidence="2" type="ORF">HannXRQ_Chr10g0311331</name>
    <name evidence="1" type="ORF">HanXRQr2_Chr10g0457451</name>
</gene>
<organism evidence="2 3">
    <name type="scientific">Helianthus annuus</name>
    <name type="common">Common sunflower</name>
    <dbReference type="NCBI Taxonomy" id="4232"/>
    <lineage>
        <taxon>Eukaryota</taxon>
        <taxon>Viridiplantae</taxon>
        <taxon>Streptophyta</taxon>
        <taxon>Embryophyta</taxon>
        <taxon>Tracheophyta</taxon>
        <taxon>Spermatophyta</taxon>
        <taxon>Magnoliopsida</taxon>
        <taxon>eudicotyledons</taxon>
        <taxon>Gunneridae</taxon>
        <taxon>Pentapetalae</taxon>
        <taxon>asterids</taxon>
        <taxon>campanulids</taxon>
        <taxon>Asterales</taxon>
        <taxon>Asteraceae</taxon>
        <taxon>Asteroideae</taxon>
        <taxon>Heliantheae alliance</taxon>
        <taxon>Heliantheae</taxon>
        <taxon>Helianthus</taxon>
    </lineage>
</organism>
<dbReference type="EMBL" id="CM007899">
    <property type="protein sequence ID" value="OTG12593.1"/>
    <property type="molecule type" value="Genomic_DNA"/>
</dbReference>
<reference evidence="1 3" key="1">
    <citation type="journal article" date="2017" name="Nature">
        <title>The sunflower genome provides insights into oil metabolism, flowering and Asterid evolution.</title>
        <authorList>
            <person name="Badouin H."/>
            <person name="Gouzy J."/>
            <person name="Grassa C.J."/>
            <person name="Murat F."/>
            <person name="Staton S.E."/>
            <person name="Cottret L."/>
            <person name="Lelandais-Briere C."/>
            <person name="Owens G.L."/>
            <person name="Carrere S."/>
            <person name="Mayjonade B."/>
            <person name="Legrand L."/>
            <person name="Gill N."/>
            <person name="Kane N.C."/>
            <person name="Bowers J.E."/>
            <person name="Hubner S."/>
            <person name="Bellec A."/>
            <person name="Berard A."/>
            <person name="Berges H."/>
            <person name="Blanchet N."/>
            <person name="Boniface M.C."/>
            <person name="Brunel D."/>
            <person name="Catrice O."/>
            <person name="Chaidir N."/>
            <person name="Claudel C."/>
            <person name="Donnadieu C."/>
            <person name="Faraut T."/>
            <person name="Fievet G."/>
            <person name="Helmstetter N."/>
            <person name="King M."/>
            <person name="Knapp S.J."/>
            <person name="Lai Z."/>
            <person name="Le Paslier M.C."/>
            <person name="Lippi Y."/>
            <person name="Lorenzon L."/>
            <person name="Mandel J.R."/>
            <person name="Marage G."/>
            <person name="Marchand G."/>
            <person name="Marquand E."/>
            <person name="Bret-Mestries E."/>
            <person name="Morien E."/>
            <person name="Nambeesan S."/>
            <person name="Nguyen T."/>
            <person name="Pegot-Espagnet P."/>
            <person name="Pouilly N."/>
            <person name="Raftis F."/>
            <person name="Sallet E."/>
            <person name="Schiex T."/>
            <person name="Thomas J."/>
            <person name="Vandecasteele C."/>
            <person name="Vares D."/>
            <person name="Vear F."/>
            <person name="Vautrin S."/>
            <person name="Crespi M."/>
            <person name="Mangin B."/>
            <person name="Burke J.M."/>
            <person name="Salse J."/>
            <person name="Munos S."/>
            <person name="Vincourt P."/>
            <person name="Rieseberg L.H."/>
            <person name="Langlade N.B."/>
        </authorList>
    </citation>
    <scope>NUCLEOTIDE SEQUENCE [LARGE SCALE GENOMIC DNA]</scope>
    <source>
        <strain evidence="3">cv. SF193</strain>
        <tissue evidence="1">Leaves</tissue>
    </source>
</reference>
<protein>
    <submittedName>
        <fullName evidence="2">Uncharacterized protein</fullName>
    </submittedName>
</protein>
<dbReference type="Proteomes" id="UP000215914">
    <property type="component" value="Chromosome 10"/>
</dbReference>
<name>A0A251TPC5_HELAN</name>
<proteinExistence type="predicted"/>
<dbReference type="EMBL" id="MNCJ02000325">
    <property type="protein sequence ID" value="KAF5787849.1"/>
    <property type="molecule type" value="Genomic_DNA"/>
</dbReference>
<reference evidence="2" key="2">
    <citation type="submission" date="2017-02" db="EMBL/GenBank/DDBJ databases">
        <title>Sunflower complete genome.</title>
        <authorList>
            <person name="Langlade N."/>
            <person name="Munos S."/>
        </authorList>
    </citation>
    <scope>NUCLEOTIDE SEQUENCE [LARGE SCALE GENOMIC DNA]</scope>
    <source>
        <tissue evidence="2">Leaves</tissue>
    </source>
</reference>
<keyword evidence="3" id="KW-1185">Reference proteome</keyword>
<dbReference type="AlphaFoldDB" id="A0A251TPC5"/>
<dbReference type="InParanoid" id="A0A251TPC5"/>
<evidence type="ECO:0000313" key="2">
    <source>
        <dbReference type="EMBL" id="OTG12593.1"/>
    </source>
</evidence>
<accession>A0A251TPC5</accession>
<evidence type="ECO:0000313" key="3">
    <source>
        <dbReference type="Proteomes" id="UP000215914"/>
    </source>
</evidence>
<sequence length="72" mass="8410">MYFWRSCISGEVDCLEDAKGCFIYWSVKSIKISSHKDSPQTVEPSHHSMSTLYKPQVVLIYIITFIQDNLFF</sequence>
<reference evidence="1" key="3">
    <citation type="submission" date="2020-06" db="EMBL/GenBank/DDBJ databases">
        <title>Helianthus annuus Genome sequencing and assembly Release 2.</title>
        <authorList>
            <person name="Gouzy J."/>
            <person name="Langlade N."/>
            <person name="Munos S."/>
        </authorList>
    </citation>
    <scope>NUCLEOTIDE SEQUENCE</scope>
    <source>
        <tissue evidence="1">Leaves</tissue>
    </source>
</reference>
<evidence type="ECO:0000313" key="1">
    <source>
        <dbReference type="EMBL" id="KAF5787849.1"/>
    </source>
</evidence>
<dbReference type="Gramene" id="mRNA:HanXRQr2_Chr10g0457451">
    <property type="protein sequence ID" value="mRNA:HanXRQr2_Chr10g0457451"/>
    <property type="gene ID" value="HanXRQr2_Chr10g0457451"/>
</dbReference>